<dbReference type="AlphaFoldDB" id="A0A8B9HED2"/>
<dbReference type="OMA" id="TGCHKGQ"/>
<evidence type="ECO:0000313" key="3">
    <source>
        <dbReference type="Ensembl" id="ENSAMXP00005011910.1"/>
    </source>
</evidence>
<organism evidence="3 4">
    <name type="scientific">Astyanax mexicanus</name>
    <name type="common">Blind cave fish</name>
    <name type="synonym">Astyanax fasciatus mexicanus</name>
    <dbReference type="NCBI Taxonomy" id="7994"/>
    <lineage>
        <taxon>Eukaryota</taxon>
        <taxon>Metazoa</taxon>
        <taxon>Chordata</taxon>
        <taxon>Craniata</taxon>
        <taxon>Vertebrata</taxon>
        <taxon>Euteleostomi</taxon>
        <taxon>Actinopterygii</taxon>
        <taxon>Neopterygii</taxon>
        <taxon>Teleostei</taxon>
        <taxon>Ostariophysi</taxon>
        <taxon>Characiformes</taxon>
        <taxon>Characoidei</taxon>
        <taxon>Acestrorhamphidae</taxon>
        <taxon>Acestrorhamphinae</taxon>
        <taxon>Astyanax</taxon>
    </lineage>
</organism>
<dbReference type="PANTHER" id="PTHR14944:SF4">
    <property type="entry name" value="RPA1 RELATED SINGLE STRANDED DNA BINDING PROTEIN, X-LINKED"/>
    <property type="match status" value="1"/>
</dbReference>
<name>A0A8B9HED2_ASTMX</name>
<feature type="compositionally biased region" description="Polar residues" evidence="1">
    <location>
        <begin position="548"/>
        <end position="581"/>
    </location>
</feature>
<dbReference type="EMBL" id="JAICCE010000001">
    <property type="protein sequence ID" value="KAG9282178.1"/>
    <property type="molecule type" value="Genomic_DNA"/>
</dbReference>
<dbReference type="PANTHER" id="PTHR14944">
    <property type="entry name" value="RPA-RELATED PROTEIN RADX"/>
    <property type="match status" value="1"/>
</dbReference>
<dbReference type="Proteomes" id="UP000694621">
    <property type="component" value="Unplaced"/>
</dbReference>
<dbReference type="Pfam" id="PF17659">
    <property type="entry name" value="RADX"/>
    <property type="match status" value="1"/>
</dbReference>
<dbReference type="Gene3D" id="2.40.50.140">
    <property type="entry name" value="Nucleic acid-binding proteins"/>
    <property type="match status" value="2"/>
</dbReference>
<dbReference type="Ensembl" id="ENSAMXT00005013225.1">
    <property type="protein sequence ID" value="ENSAMXP00005011910.1"/>
    <property type="gene ID" value="ENSAMXG00005006479.1"/>
</dbReference>
<feature type="region of interest" description="Disordered" evidence="1">
    <location>
        <begin position="548"/>
        <end position="659"/>
    </location>
</feature>
<dbReference type="InterPro" id="IPR012340">
    <property type="entry name" value="NA-bd_OB-fold"/>
</dbReference>
<sequence>MAAAGNGSAGAGLRTALEQLCSSRTLRLKPERPVCAAVIGLDRYLADERSSDSYSYDVTLTDGTWRVKCLLSSELHHLVQKNTLRCGCRVSVTHLSFVYDERRLGQSYVCLEELECEDEDAGILSSVKDLRALQWWMRDGIGSSVIWHVDAPLQSGRKHYLSLWNNEDPHGGVWIPNSPPADVVIDVSKICLLGDLDAFIASSRRPLPLLVRVLHRSRLRYYGKPGQNIDYPFQAYFEVADQSGVMSMVLWNDLCPEWYHRLVVGSVLYLQNYSLKKSYQNRSRPQISSLPLISFTDIEICLNPRNPSAIVTVIPPKSVQPQWSLPDVSYNFCTRSEIENLASNQACDIIGLVTFVGRVERIRNKGNTIPEKFWTYRWVHAVDGTSHSPFILEIFASSQPDIFNNICPMTYLVCTQMRVCREAGCAVYLTSSAETQLFITGCHKKQPYVSDPKVKAFIQWTKTLKDSVILRKTAVGGHYCYPPPSPTFTPYNNTANNTTSPAGSPTLKAVADLQVEMENLQYRECKRVTIQGHITAVHYHRWPPEVLQSSGVNGTQRNRQSESASVAAPSSTTDNMLQTELPSTPPPSDSTTSSKRRRLEQGEKAVQRQYMTRAKAQSGRQEEEQGDEEECVKGQSPETTDSSEATSAPDTEPAVAHSSASWESSDWAILKHSVANRIRCCSLNPESVSEKFCFDDRDSLLQRINLSPSRWSPDLPLNTQLNTLTPVDCAGYFTLTVLGLNQQAAVDALFVPVLSPEDPRAVGKLAAPNDNTLMSGLSTGHGCVQAGGVHFSPEALLSSAAALEDERLVCVLDMCLLGQNKVEIICSKLYRTADITPV</sequence>
<dbReference type="SUPFAM" id="SSF50249">
    <property type="entry name" value="Nucleic acid-binding proteins"/>
    <property type="match status" value="2"/>
</dbReference>
<evidence type="ECO:0000256" key="1">
    <source>
        <dbReference type="SAM" id="MobiDB-lite"/>
    </source>
</evidence>
<gene>
    <name evidence="2" type="ORF">AMEX_G798</name>
</gene>
<protein>
    <submittedName>
        <fullName evidence="3">RPA1 related single stranded DNA binding protein</fullName>
    </submittedName>
</protein>
<accession>A0A8B9HED2</accession>
<dbReference type="InterPro" id="IPR040893">
    <property type="entry name" value="RADX"/>
</dbReference>
<evidence type="ECO:0000313" key="4">
    <source>
        <dbReference type="Proteomes" id="UP000694621"/>
    </source>
</evidence>
<reference evidence="3" key="2">
    <citation type="submission" date="2025-05" db="UniProtKB">
        <authorList>
            <consortium name="Ensembl"/>
        </authorList>
    </citation>
    <scope>IDENTIFICATION</scope>
</reference>
<evidence type="ECO:0000313" key="2">
    <source>
        <dbReference type="EMBL" id="KAG9282178.1"/>
    </source>
</evidence>
<dbReference type="KEGG" id="amex:103025225"/>
<dbReference type="OrthoDB" id="123282at2759"/>
<dbReference type="GO" id="GO:0003697">
    <property type="term" value="F:single-stranded DNA binding"/>
    <property type="evidence" value="ECO:0007669"/>
    <property type="project" value="InterPro"/>
</dbReference>
<evidence type="ECO:0000313" key="5">
    <source>
        <dbReference type="Proteomes" id="UP000752171"/>
    </source>
</evidence>
<feature type="compositionally biased region" description="Polar residues" evidence="1">
    <location>
        <begin position="636"/>
        <end position="649"/>
    </location>
</feature>
<reference evidence="2 5" key="1">
    <citation type="submission" date="2021-07" db="EMBL/GenBank/DDBJ databases">
        <authorList>
            <person name="Imarazene B."/>
            <person name="Zahm M."/>
            <person name="Klopp C."/>
            <person name="Cabau C."/>
            <person name="Beille S."/>
            <person name="Jouanno E."/>
            <person name="Castinel A."/>
            <person name="Lluch J."/>
            <person name="Gil L."/>
            <person name="Kuchtly C."/>
            <person name="Lopez Roques C."/>
            <person name="Donnadieu C."/>
            <person name="Parrinello H."/>
            <person name="Journot L."/>
            <person name="Du K."/>
            <person name="Schartl M."/>
            <person name="Retaux S."/>
            <person name="Guiguen Y."/>
        </authorList>
    </citation>
    <scope>NUCLEOTIDE SEQUENCE [LARGE SCALE GENOMIC DNA]</scope>
    <source>
        <strain evidence="2">Pach_M1</strain>
        <tissue evidence="2">Testis</tissue>
    </source>
</reference>
<dbReference type="Proteomes" id="UP000752171">
    <property type="component" value="Unassembled WGS sequence"/>
</dbReference>
<proteinExistence type="predicted"/>